<name>A0ABR2B8N5_9ROSI</name>
<dbReference type="SUPFAM" id="SSF57850">
    <property type="entry name" value="RING/U-box"/>
    <property type="match status" value="1"/>
</dbReference>
<dbReference type="EMBL" id="JBBPBM010000154">
    <property type="protein sequence ID" value="KAK8503079.1"/>
    <property type="molecule type" value="Genomic_DNA"/>
</dbReference>
<evidence type="ECO:0000313" key="1">
    <source>
        <dbReference type="EMBL" id="KAK8503079.1"/>
    </source>
</evidence>
<dbReference type="PANTHER" id="PTHR15710:SF74">
    <property type="entry name" value="RING-TYPE E3 UBIQUITIN TRANSFERASE-RELATED"/>
    <property type="match status" value="1"/>
</dbReference>
<keyword evidence="2" id="KW-1185">Reference proteome</keyword>
<dbReference type="PANTHER" id="PTHR15710">
    <property type="entry name" value="E3 UBIQUITIN-PROTEIN LIGASE PRAJA"/>
    <property type="match status" value="1"/>
</dbReference>
<comment type="caution">
    <text evidence="1">The sequence shown here is derived from an EMBL/GenBank/DDBJ whole genome shotgun (WGS) entry which is preliminary data.</text>
</comment>
<reference evidence="1 2" key="1">
    <citation type="journal article" date="2024" name="G3 (Bethesda)">
        <title>Genome assembly of Hibiscus sabdariffa L. provides insights into metabolisms of medicinal natural products.</title>
        <authorList>
            <person name="Kim T."/>
        </authorList>
    </citation>
    <scope>NUCLEOTIDE SEQUENCE [LARGE SCALE GENOMIC DNA]</scope>
    <source>
        <strain evidence="1">TK-2024</strain>
        <tissue evidence="1">Old leaves</tissue>
    </source>
</reference>
<dbReference type="Gene3D" id="3.30.40.10">
    <property type="entry name" value="Zinc/RING finger domain, C3HC4 (zinc finger)"/>
    <property type="match status" value="1"/>
</dbReference>
<dbReference type="InterPro" id="IPR001841">
    <property type="entry name" value="Znf_RING"/>
</dbReference>
<dbReference type="Pfam" id="PF13639">
    <property type="entry name" value="zf-RING_2"/>
    <property type="match status" value="1"/>
</dbReference>
<protein>
    <submittedName>
        <fullName evidence="1">Uncharacterized protein</fullName>
    </submittedName>
</protein>
<dbReference type="InterPro" id="IPR013083">
    <property type="entry name" value="Znf_RING/FYVE/PHD"/>
</dbReference>
<dbReference type="Proteomes" id="UP001472677">
    <property type="component" value="Unassembled WGS sequence"/>
</dbReference>
<accession>A0ABR2B8N5</accession>
<dbReference type="PROSITE" id="PS50089">
    <property type="entry name" value="ZF_RING_2"/>
    <property type="match status" value="1"/>
</dbReference>
<sequence length="109" mass="12079">MAAASTKYHDVVSGNNAVPVPFDLDDAMMMPENVEATAQTVTRLVSDMPTIDYATGNCSICMERFWPSEGSCASRQVSCGHVYHHDCITDWLLNASFYSCPLCRHQISR</sequence>
<proteinExistence type="predicted"/>
<organism evidence="1 2">
    <name type="scientific">Hibiscus sabdariffa</name>
    <name type="common">roselle</name>
    <dbReference type="NCBI Taxonomy" id="183260"/>
    <lineage>
        <taxon>Eukaryota</taxon>
        <taxon>Viridiplantae</taxon>
        <taxon>Streptophyta</taxon>
        <taxon>Embryophyta</taxon>
        <taxon>Tracheophyta</taxon>
        <taxon>Spermatophyta</taxon>
        <taxon>Magnoliopsida</taxon>
        <taxon>eudicotyledons</taxon>
        <taxon>Gunneridae</taxon>
        <taxon>Pentapetalae</taxon>
        <taxon>rosids</taxon>
        <taxon>malvids</taxon>
        <taxon>Malvales</taxon>
        <taxon>Malvaceae</taxon>
        <taxon>Malvoideae</taxon>
        <taxon>Hibiscus</taxon>
    </lineage>
</organism>
<evidence type="ECO:0000313" key="2">
    <source>
        <dbReference type="Proteomes" id="UP001472677"/>
    </source>
</evidence>
<dbReference type="SMART" id="SM00184">
    <property type="entry name" value="RING"/>
    <property type="match status" value="1"/>
</dbReference>
<gene>
    <name evidence="1" type="ORF">V6N12_067470</name>
</gene>